<evidence type="ECO:0000313" key="2">
    <source>
        <dbReference type="EMBL" id="PWN91874.1"/>
    </source>
</evidence>
<dbReference type="RefSeq" id="XP_025379072.1">
    <property type="nucleotide sequence ID" value="XM_025525694.1"/>
</dbReference>
<proteinExistence type="predicted"/>
<dbReference type="Gene3D" id="3.30.450.20">
    <property type="entry name" value="PAS domain"/>
    <property type="match status" value="1"/>
</dbReference>
<dbReference type="InterPro" id="IPR035965">
    <property type="entry name" value="PAS-like_dom_sf"/>
</dbReference>
<dbReference type="STRING" id="215250.A0A316YSU3"/>
<feature type="domain" description="PAS" evidence="1">
    <location>
        <begin position="35"/>
        <end position="73"/>
    </location>
</feature>
<keyword evidence="3" id="KW-1185">Reference proteome</keyword>
<dbReference type="AlphaFoldDB" id="A0A316YSU3"/>
<accession>A0A316YSU3</accession>
<dbReference type="SUPFAM" id="SSF55785">
    <property type="entry name" value="PYP-like sensor domain (PAS domain)"/>
    <property type="match status" value="1"/>
</dbReference>
<sequence length="186" mass="20342">MATAEPEQASVRSDLKQGSAIVTCICTPWLECLRVSEESSSVLSLRSTELIGHNLFEMVHPADAERLHSLVDRLHIKTGSSASILHPLTIEHLSPTLLVRPSLTSPFVYDTMRIRRKHAQSFDLFSIRLHVGGAFSGEGGPYIVASIVAIGRGATHPSPSQLSSTFIDLSDDPRYFSTKHILRSAP</sequence>
<dbReference type="EMBL" id="KZ819635">
    <property type="protein sequence ID" value="PWN91874.1"/>
    <property type="molecule type" value="Genomic_DNA"/>
</dbReference>
<dbReference type="InParanoid" id="A0A316YSU3"/>
<name>A0A316YSU3_9BASI</name>
<organism evidence="2 3">
    <name type="scientific">Acaromyces ingoldii</name>
    <dbReference type="NCBI Taxonomy" id="215250"/>
    <lineage>
        <taxon>Eukaryota</taxon>
        <taxon>Fungi</taxon>
        <taxon>Dikarya</taxon>
        <taxon>Basidiomycota</taxon>
        <taxon>Ustilaginomycotina</taxon>
        <taxon>Exobasidiomycetes</taxon>
        <taxon>Exobasidiales</taxon>
        <taxon>Cryptobasidiaceae</taxon>
        <taxon>Acaromyces</taxon>
    </lineage>
</organism>
<evidence type="ECO:0000259" key="1">
    <source>
        <dbReference type="PROSITE" id="PS50112"/>
    </source>
</evidence>
<dbReference type="InterPro" id="IPR000014">
    <property type="entry name" value="PAS"/>
</dbReference>
<evidence type="ECO:0000313" key="3">
    <source>
        <dbReference type="Proteomes" id="UP000245768"/>
    </source>
</evidence>
<gene>
    <name evidence="2" type="ORF">FA10DRAFT_77236</name>
</gene>
<protein>
    <recommendedName>
        <fullName evidence="1">PAS domain-containing protein</fullName>
    </recommendedName>
</protein>
<dbReference type="PROSITE" id="PS50112">
    <property type="entry name" value="PAS"/>
    <property type="match status" value="1"/>
</dbReference>
<dbReference type="GeneID" id="37047610"/>
<dbReference type="Proteomes" id="UP000245768">
    <property type="component" value="Unassembled WGS sequence"/>
</dbReference>
<reference evidence="2 3" key="1">
    <citation type="journal article" date="2018" name="Mol. Biol. Evol.">
        <title>Broad Genomic Sampling Reveals a Smut Pathogenic Ancestry of the Fungal Clade Ustilaginomycotina.</title>
        <authorList>
            <person name="Kijpornyongpan T."/>
            <person name="Mondo S.J."/>
            <person name="Barry K."/>
            <person name="Sandor L."/>
            <person name="Lee J."/>
            <person name="Lipzen A."/>
            <person name="Pangilinan J."/>
            <person name="LaButti K."/>
            <person name="Hainaut M."/>
            <person name="Henrissat B."/>
            <person name="Grigoriev I.V."/>
            <person name="Spatafora J.W."/>
            <person name="Aime M.C."/>
        </authorList>
    </citation>
    <scope>NUCLEOTIDE SEQUENCE [LARGE SCALE GENOMIC DNA]</scope>
    <source>
        <strain evidence="2 3">MCA 4198</strain>
    </source>
</reference>